<proteinExistence type="inferred from homology"/>
<dbReference type="GO" id="GO:0016853">
    <property type="term" value="F:isomerase activity"/>
    <property type="evidence" value="ECO:0007669"/>
    <property type="project" value="UniProtKB-KW"/>
</dbReference>
<dbReference type="STRING" id="5353.A0A1Q3E2M5"/>
<dbReference type="SUPFAM" id="SSF51735">
    <property type="entry name" value="NAD(P)-binding Rossmann-fold domains"/>
    <property type="match status" value="1"/>
</dbReference>
<name>A0A1Q3E2M5_LENED</name>
<sequence>MSRILVTGANGFLGAHIVKEALDNGYIVRGTVRSAAKADELKKVFPSEKFETVIVPDLIAGDYTEALKDVTALIHSASPFAVEVNDPKKDFLDPAIDGTLNVLRAAHAAGIKRIIVTSTVGTVLSQPELMSVDYTYGSDDWLPLTYEQAASGTLPGFVVYLASKKYAELAAWDFAKEHPEIDLTVINPTVIYGPVIHPISSLKSLNASNTIIYSLINGSKAIPPDTVPVFCDVVSTAQIHVKALESKATYGKRVIFTKGPGTVYQMLQIIAKARPELADRLSPIPEADPLAGKPFSKFDTSIAVDVLGVKGLDLEETVLQTVDSLLELEKKLGTN</sequence>
<keyword evidence="1" id="KW-0560">Oxidoreductase</keyword>
<evidence type="ECO:0000256" key="1">
    <source>
        <dbReference type="ARBA" id="ARBA00023002"/>
    </source>
</evidence>
<evidence type="ECO:0000259" key="3">
    <source>
        <dbReference type="Pfam" id="PF01370"/>
    </source>
</evidence>
<dbReference type="EMBL" id="BDGU01000062">
    <property type="protein sequence ID" value="GAW01482.1"/>
    <property type="molecule type" value="Genomic_DNA"/>
</dbReference>
<organism evidence="4 5">
    <name type="scientific">Lentinula edodes</name>
    <name type="common">Shiitake mushroom</name>
    <name type="synonym">Lentinus edodes</name>
    <dbReference type="NCBI Taxonomy" id="5353"/>
    <lineage>
        <taxon>Eukaryota</taxon>
        <taxon>Fungi</taxon>
        <taxon>Dikarya</taxon>
        <taxon>Basidiomycota</taxon>
        <taxon>Agaricomycotina</taxon>
        <taxon>Agaricomycetes</taxon>
        <taxon>Agaricomycetidae</taxon>
        <taxon>Agaricales</taxon>
        <taxon>Marasmiineae</taxon>
        <taxon>Omphalotaceae</taxon>
        <taxon>Lentinula</taxon>
    </lineage>
</organism>
<dbReference type="AlphaFoldDB" id="A0A1Q3E2M5"/>
<evidence type="ECO:0000256" key="2">
    <source>
        <dbReference type="ARBA" id="ARBA00023445"/>
    </source>
</evidence>
<dbReference type="PANTHER" id="PTHR10366:SF564">
    <property type="entry name" value="STEROL-4-ALPHA-CARBOXYLATE 3-DEHYDROGENASE, DECARBOXYLATING"/>
    <property type="match status" value="1"/>
</dbReference>
<dbReference type="Proteomes" id="UP000188533">
    <property type="component" value="Unassembled WGS sequence"/>
</dbReference>
<dbReference type="InterPro" id="IPR050425">
    <property type="entry name" value="NAD(P)_dehydrat-like"/>
</dbReference>
<evidence type="ECO:0000313" key="4">
    <source>
        <dbReference type="EMBL" id="GAW01482.1"/>
    </source>
</evidence>
<dbReference type="CDD" id="cd05227">
    <property type="entry name" value="AR_SDR_e"/>
    <property type="match status" value="1"/>
</dbReference>
<evidence type="ECO:0000313" key="5">
    <source>
        <dbReference type="Proteomes" id="UP000188533"/>
    </source>
</evidence>
<dbReference type="PANTHER" id="PTHR10366">
    <property type="entry name" value="NAD DEPENDENT EPIMERASE/DEHYDRATASE"/>
    <property type="match status" value="1"/>
</dbReference>
<protein>
    <submittedName>
        <fullName evidence="4">3-beta hydroxysteroid dehydrogenase isomerase family protein</fullName>
    </submittedName>
</protein>
<keyword evidence="4" id="KW-0413">Isomerase</keyword>
<dbReference type="InterPro" id="IPR001509">
    <property type="entry name" value="Epimerase_deHydtase"/>
</dbReference>
<reference evidence="4 5" key="2">
    <citation type="submission" date="2017-02" db="EMBL/GenBank/DDBJ databases">
        <title>A genome survey and senescence transcriptome analysis in Lentinula edodes.</title>
        <authorList>
            <person name="Sakamoto Y."/>
            <person name="Nakade K."/>
            <person name="Sato S."/>
            <person name="Yoshida Y."/>
            <person name="Miyazaki K."/>
            <person name="Natsume S."/>
            <person name="Konno N."/>
        </authorList>
    </citation>
    <scope>NUCLEOTIDE SEQUENCE [LARGE SCALE GENOMIC DNA]</scope>
    <source>
        <strain evidence="4 5">NBRC 111202</strain>
    </source>
</reference>
<dbReference type="Gene3D" id="3.40.50.720">
    <property type="entry name" value="NAD(P)-binding Rossmann-like Domain"/>
    <property type="match status" value="1"/>
</dbReference>
<reference evidence="4 5" key="1">
    <citation type="submission" date="2016-08" db="EMBL/GenBank/DDBJ databases">
        <authorList>
            <consortium name="Lentinula edodes genome sequencing consortium"/>
            <person name="Sakamoto Y."/>
            <person name="Nakade K."/>
            <person name="Sato S."/>
            <person name="Yoshida Y."/>
            <person name="Miyazaki K."/>
            <person name="Natsume S."/>
            <person name="Konno N."/>
        </authorList>
    </citation>
    <scope>NUCLEOTIDE SEQUENCE [LARGE SCALE GENOMIC DNA]</scope>
    <source>
        <strain evidence="4 5">NBRC 111202</strain>
    </source>
</reference>
<dbReference type="GO" id="GO:0016616">
    <property type="term" value="F:oxidoreductase activity, acting on the CH-OH group of donors, NAD or NADP as acceptor"/>
    <property type="evidence" value="ECO:0007669"/>
    <property type="project" value="TreeGrafter"/>
</dbReference>
<keyword evidence="5" id="KW-1185">Reference proteome</keyword>
<dbReference type="InterPro" id="IPR036291">
    <property type="entry name" value="NAD(P)-bd_dom_sf"/>
</dbReference>
<dbReference type="Pfam" id="PF01370">
    <property type="entry name" value="Epimerase"/>
    <property type="match status" value="1"/>
</dbReference>
<accession>A0A1Q3E2M5</accession>
<feature type="domain" description="NAD-dependent epimerase/dehydratase" evidence="3">
    <location>
        <begin position="4"/>
        <end position="195"/>
    </location>
</feature>
<comment type="similarity">
    <text evidence="2">Belongs to the NAD(P)-dependent epimerase/dehydratase family. Dihydroflavonol-4-reductase subfamily.</text>
</comment>
<gene>
    <name evidence="4" type="ORF">LENED_003082</name>
</gene>
<comment type="caution">
    <text evidence="4">The sequence shown here is derived from an EMBL/GenBank/DDBJ whole genome shotgun (WGS) entry which is preliminary data.</text>
</comment>